<gene>
    <name evidence="1" type="ORF">ACFFRE_01305</name>
</gene>
<keyword evidence="2" id="KW-1185">Reference proteome</keyword>
<evidence type="ECO:0000313" key="1">
    <source>
        <dbReference type="EMBL" id="MFC0080794.1"/>
    </source>
</evidence>
<dbReference type="InterPro" id="IPR014710">
    <property type="entry name" value="RmlC-like_jellyroll"/>
</dbReference>
<dbReference type="Gene3D" id="2.60.120.10">
    <property type="entry name" value="Jelly Rolls"/>
    <property type="match status" value="1"/>
</dbReference>
<evidence type="ECO:0000313" key="2">
    <source>
        <dbReference type="Proteomes" id="UP001589788"/>
    </source>
</evidence>
<dbReference type="InterPro" id="IPR011051">
    <property type="entry name" value="RmlC_Cupin_sf"/>
</dbReference>
<comment type="caution">
    <text evidence="1">The sequence shown here is derived from an EMBL/GenBank/DDBJ whole genome shotgun (WGS) entry which is preliminary data.</text>
</comment>
<dbReference type="Proteomes" id="UP001589788">
    <property type="component" value="Unassembled WGS sequence"/>
</dbReference>
<dbReference type="RefSeq" id="WP_377787351.1">
    <property type="nucleotide sequence ID" value="NZ_JBHLYQ010000005.1"/>
</dbReference>
<organism evidence="1 2">
    <name type="scientific">Aciditerrimonas ferrireducens</name>
    <dbReference type="NCBI Taxonomy" id="667306"/>
    <lineage>
        <taxon>Bacteria</taxon>
        <taxon>Bacillati</taxon>
        <taxon>Actinomycetota</taxon>
        <taxon>Acidimicrobiia</taxon>
        <taxon>Acidimicrobiales</taxon>
        <taxon>Acidimicrobiaceae</taxon>
        <taxon>Aciditerrimonas</taxon>
    </lineage>
</organism>
<protein>
    <submittedName>
        <fullName evidence="1">Cupin domain-containing protein</fullName>
    </submittedName>
</protein>
<dbReference type="EMBL" id="JBHLYQ010000005">
    <property type="protein sequence ID" value="MFC0080794.1"/>
    <property type="molecule type" value="Genomic_DNA"/>
</dbReference>
<accession>A0ABV6BZE1</accession>
<reference evidence="1 2" key="1">
    <citation type="submission" date="2024-09" db="EMBL/GenBank/DDBJ databases">
        <authorList>
            <person name="Sun Q."/>
            <person name="Mori K."/>
        </authorList>
    </citation>
    <scope>NUCLEOTIDE SEQUENCE [LARGE SCALE GENOMIC DNA]</scope>
    <source>
        <strain evidence="1 2">JCM 15389</strain>
    </source>
</reference>
<name>A0ABV6BZE1_9ACTN</name>
<sequence length="130" mass="15053">MDPADAGVVEQGRFDPEAYRDELVAAWSNHQIGTSLWFENERVRVFEVRLEPGQRGPFHVHDRDYFWTVVDPGRGLQRFPDGTYLVRDYRLGETRFLHHGPGQALVHDLENVGDTPLRFVTVELKRPEVP</sequence>
<proteinExistence type="predicted"/>
<dbReference type="SUPFAM" id="SSF51182">
    <property type="entry name" value="RmlC-like cupins"/>
    <property type="match status" value="1"/>
</dbReference>